<sequence length="311" mass="36301">MSLWRLLTLTIILLYFSAIILFLTYQPSPFDTTALYPPTPCKCPQILTLAPVTTPSEPATTLSESPPTSPPRPLHTLAVMVPFRDRWEELTEFVPYMHKFLNRQNVSHEIWVINQADKHRFNRAMLMNSGFMLTESCCDYLVMHDVDLLPLNDHLSYAYPTDYSPYHISSPELHPLYHYKKFVGGVLMMTREHFKRVNGLTNIFWGWGREDDELYLRIKEAGLQLHRPAGITTGNKTFRHNHDRKVRPRDMKSYGTQWRLSRRRDRESGLHTLKFEVLSIHNMSINGAPFKLANLELHCDYQKTPFCDHPS</sequence>
<keyword evidence="9 11" id="KW-0472">Membrane</keyword>
<reference evidence="14" key="2">
    <citation type="submission" date="2017-05" db="UniProtKB">
        <authorList>
            <consortium name="EnsemblMetazoa"/>
        </authorList>
    </citation>
    <scope>IDENTIFICATION</scope>
</reference>
<dbReference type="PRINTS" id="PR02050">
    <property type="entry name" value="B14GALTRFASE"/>
</dbReference>
<evidence type="ECO:0000256" key="1">
    <source>
        <dbReference type="ARBA" id="ARBA00004606"/>
    </source>
</evidence>
<proteinExistence type="inferred from homology"/>
<dbReference type="STRING" id="400682.A0A1X7VMR9"/>
<accession>A0A1X7VMR9</accession>
<dbReference type="GO" id="GO:0016020">
    <property type="term" value="C:membrane"/>
    <property type="evidence" value="ECO:0007669"/>
    <property type="project" value="UniProtKB-SubCell"/>
</dbReference>
<keyword evidence="6 11" id="KW-0812">Transmembrane</keyword>
<dbReference type="EnsemblMetazoa" id="Aqu2.1.41691_001">
    <property type="protein sequence ID" value="Aqu2.1.41691_001"/>
    <property type="gene ID" value="Aqu2.1.41691"/>
</dbReference>
<evidence type="ECO:0000256" key="8">
    <source>
        <dbReference type="ARBA" id="ARBA00022989"/>
    </source>
</evidence>
<evidence type="ECO:0000256" key="3">
    <source>
        <dbReference type="ARBA" id="ARBA00005735"/>
    </source>
</evidence>
<dbReference type="eggNOG" id="KOG3917">
    <property type="taxonomic scope" value="Eukaryota"/>
</dbReference>
<keyword evidence="5 11" id="KW-0808">Transferase</keyword>
<dbReference type="InterPro" id="IPR027791">
    <property type="entry name" value="Galactosyl_T_C"/>
</dbReference>
<comment type="pathway">
    <text evidence="2 11">Protein modification; protein glycosylation.</text>
</comment>
<comment type="subcellular location">
    <subcellularLocation>
        <location evidence="1">Membrane</location>
        <topology evidence="1">Single-pass type II membrane protein</topology>
    </subcellularLocation>
</comment>
<dbReference type="SUPFAM" id="SSF53448">
    <property type="entry name" value="Nucleotide-diphospho-sugar transferases"/>
    <property type="match status" value="1"/>
</dbReference>
<dbReference type="UniPathway" id="UPA00378"/>
<evidence type="ECO:0000256" key="2">
    <source>
        <dbReference type="ARBA" id="ARBA00004922"/>
    </source>
</evidence>
<keyword evidence="8 11" id="KW-1133">Transmembrane helix</keyword>
<evidence type="ECO:0000313" key="14">
    <source>
        <dbReference type="EnsemblMetazoa" id="Aqu2.1.41691_001"/>
    </source>
</evidence>
<dbReference type="EC" id="2.4.1.-" evidence="11"/>
<dbReference type="GO" id="GO:0046525">
    <property type="term" value="F:xylosylprotein 4-beta-galactosyltransferase activity"/>
    <property type="evidence" value="ECO:0007669"/>
    <property type="project" value="TreeGrafter"/>
</dbReference>
<dbReference type="Pfam" id="PF13733">
    <property type="entry name" value="Glyco_transf_7N"/>
    <property type="match status" value="1"/>
</dbReference>
<dbReference type="InParanoid" id="A0A1X7VMR9"/>
<dbReference type="KEGG" id="aqu:100633202"/>
<dbReference type="OrthoDB" id="6020664at2759"/>
<feature type="domain" description="Galactosyltransferase C-terminal" evidence="12">
    <location>
        <begin position="166"/>
        <end position="240"/>
    </location>
</feature>
<evidence type="ECO:0000256" key="4">
    <source>
        <dbReference type="ARBA" id="ARBA00022676"/>
    </source>
</evidence>
<dbReference type="PANTHER" id="PTHR19300:SF30">
    <property type="entry name" value="BETA-1,4-GALACTOSYLTRANSFERASE 7"/>
    <property type="match status" value="1"/>
</dbReference>
<dbReference type="InterPro" id="IPR029044">
    <property type="entry name" value="Nucleotide-diphossugar_trans"/>
</dbReference>
<evidence type="ECO:0000313" key="15">
    <source>
        <dbReference type="Proteomes" id="UP000007879"/>
    </source>
</evidence>
<keyword evidence="15" id="KW-1185">Reference proteome</keyword>
<evidence type="ECO:0000256" key="9">
    <source>
        <dbReference type="ARBA" id="ARBA00023136"/>
    </source>
</evidence>
<dbReference type="CDD" id="cd00899">
    <property type="entry name" value="b4GalT"/>
    <property type="match status" value="1"/>
</dbReference>
<dbReference type="PANTHER" id="PTHR19300">
    <property type="entry name" value="BETA-1,4-GALACTOSYLTRANSFERASE"/>
    <property type="match status" value="1"/>
</dbReference>
<dbReference type="InterPro" id="IPR027995">
    <property type="entry name" value="Galactosyl_T_N"/>
</dbReference>
<dbReference type="GO" id="GO:0005794">
    <property type="term" value="C:Golgi apparatus"/>
    <property type="evidence" value="ECO:0007669"/>
    <property type="project" value="TreeGrafter"/>
</dbReference>
<organism evidence="14">
    <name type="scientific">Amphimedon queenslandica</name>
    <name type="common">Sponge</name>
    <dbReference type="NCBI Taxonomy" id="400682"/>
    <lineage>
        <taxon>Eukaryota</taxon>
        <taxon>Metazoa</taxon>
        <taxon>Porifera</taxon>
        <taxon>Demospongiae</taxon>
        <taxon>Heteroscleromorpha</taxon>
        <taxon>Haplosclerida</taxon>
        <taxon>Niphatidae</taxon>
        <taxon>Amphimedon</taxon>
    </lineage>
</organism>
<dbReference type="Gene3D" id="3.90.550.10">
    <property type="entry name" value="Spore Coat Polysaccharide Biosynthesis Protein SpsA, Chain A"/>
    <property type="match status" value="1"/>
</dbReference>
<dbReference type="OMA" id="NWLFVCG"/>
<keyword evidence="10 11" id="KW-0325">Glycoprotein</keyword>
<evidence type="ECO:0000256" key="6">
    <source>
        <dbReference type="ARBA" id="ARBA00022692"/>
    </source>
</evidence>
<dbReference type="GO" id="GO:0005975">
    <property type="term" value="P:carbohydrate metabolic process"/>
    <property type="evidence" value="ECO:0007669"/>
    <property type="project" value="InterPro"/>
</dbReference>
<dbReference type="Pfam" id="PF02709">
    <property type="entry name" value="Glyco_transf_7C"/>
    <property type="match status" value="1"/>
</dbReference>
<feature type="domain" description="Galactosyltransferase N-terminal" evidence="13">
    <location>
        <begin position="72"/>
        <end position="158"/>
    </location>
</feature>
<feature type="transmembrane region" description="Helical" evidence="11">
    <location>
        <begin position="6"/>
        <end position="25"/>
    </location>
</feature>
<gene>
    <name evidence="14" type="primary">100633202</name>
</gene>
<evidence type="ECO:0000256" key="7">
    <source>
        <dbReference type="ARBA" id="ARBA00022968"/>
    </source>
</evidence>
<evidence type="ECO:0000259" key="12">
    <source>
        <dbReference type="Pfam" id="PF02709"/>
    </source>
</evidence>
<name>A0A1X7VMR9_AMPQE</name>
<evidence type="ECO:0000256" key="10">
    <source>
        <dbReference type="ARBA" id="ARBA00023180"/>
    </source>
</evidence>
<reference evidence="15" key="1">
    <citation type="journal article" date="2010" name="Nature">
        <title>The Amphimedon queenslandica genome and the evolution of animal complexity.</title>
        <authorList>
            <person name="Srivastava M."/>
            <person name="Simakov O."/>
            <person name="Chapman J."/>
            <person name="Fahey B."/>
            <person name="Gauthier M.E."/>
            <person name="Mitros T."/>
            <person name="Richards G.S."/>
            <person name="Conaco C."/>
            <person name="Dacre M."/>
            <person name="Hellsten U."/>
            <person name="Larroux C."/>
            <person name="Putnam N.H."/>
            <person name="Stanke M."/>
            <person name="Adamska M."/>
            <person name="Darling A."/>
            <person name="Degnan S.M."/>
            <person name="Oakley T.H."/>
            <person name="Plachetzki D.C."/>
            <person name="Zhai Y."/>
            <person name="Adamski M."/>
            <person name="Calcino A."/>
            <person name="Cummins S.F."/>
            <person name="Goodstein D.M."/>
            <person name="Harris C."/>
            <person name="Jackson D.J."/>
            <person name="Leys S.P."/>
            <person name="Shu S."/>
            <person name="Woodcroft B.J."/>
            <person name="Vervoort M."/>
            <person name="Kosik K.S."/>
            <person name="Manning G."/>
            <person name="Degnan B.M."/>
            <person name="Rokhsar D.S."/>
        </authorList>
    </citation>
    <scope>NUCLEOTIDE SEQUENCE [LARGE SCALE GENOMIC DNA]</scope>
</reference>
<keyword evidence="7 11" id="KW-0735">Signal-anchor</keyword>
<evidence type="ECO:0000259" key="13">
    <source>
        <dbReference type="Pfam" id="PF13733"/>
    </source>
</evidence>
<comment type="function">
    <text evidence="11">Catalyses the transfer of galactose onto proteins or lipids.</text>
</comment>
<evidence type="ECO:0000256" key="11">
    <source>
        <dbReference type="RuleBase" id="RU368121"/>
    </source>
</evidence>
<keyword evidence="4 11" id="KW-0328">Glycosyltransferase</keyword>
<dbReference type="InterPro" id="IPR003859">
    <property type="entry name" value="Galactosyl_T"/>
</dbReference>
<dbReference type="GO" id="GO:0030166">
    <property type="term" value="P:proteoglycan biosynthetic process"/>
    <property type="evidence" value="ECO:0007669"/>
    <property type="project" value="TreeGrafter"/>
</dbReference>
<evidence type="ECO:0000256" key="5">
    <source>
        <dbReference type="ARBA" id="ARBA00022679"/>
    </source>
</evidence>
<dbReference type="EnsemblMetazoa" id="XM_003383430.3">
    <property type="protein sequence ID" value="XP_003383478.3"/>
    <property type="gene ID" value="LOC100633202"/>
</dbReference>
<dbReference type="Proteomes" id="UP000007879">
    <property type="component" value="Unassembled WGS sequence"/>
</dbReference>
<protein>
    <recommendedName>
        <fullName evidence="11">Beta-1,4-galactosyltransferase</fullName>
        <ecNumber evidence="11">2.4.1.-</ecNumber>
    </recommendedName>
</protein>
<comment type="similarity">
    <text evidence="3 11">Belongs to the glycosyltransferase 7 family.</text>
</comment>
<dbReference type="AlphaFoldDB" id="A0A1X7VMR9"/>